<gene>
    <name evidence="1" type="ORF">GCM10009430_06570</name>
</gene>
<comment type="caution">
    <text evidence="1">The sequence shown here is derived from an EMBL/GenBank/DDBJ whole genome shotgun (WGS) entry which is preliminary data.</text>
</comment>
<dbReference type="EMBL" id="BAAAGE010000001">
    <property type="protein sequence ID" value="GAA0714031.1"/>
    <property type="molecule type" value="Genomic_DNA"/>
</dbReference>
<protein>
    <recommendedName>
        <fullName evidence="3">DUF3078 domain-containing protein</fullName>
    </recommendedName>
</protein>
<name>A0ABN1IIM7_9FLAO</name>
<evidence type="ECO:0000313" key="1">
    <source>
        <dbReference type="EMBL" id="GAA0714031.1"/>
    </source>
</evidence>
<sequence>MKKIVFTFIFLVAGIQIGLAQTEEELKTTLAAKKDSIAAIQGRADAIQAQLDALPGWKIGAFGTIGGSISGFRNWYSQGIPDNDAGTIGITVNGYANLLQEKYFWRNSANVNLAWVKLDDKSNDDDTPPGDDEDFREATDVFTLTSLFGYKLTNTLAVSTLGEYRTTVLSNFNDPGYLDLGVGITWTPINNLVVVVHPLNYNFVFSKGASQYESSLGAKIVADYTRKFGAINFKTNLSAFVSYEDQDYSNWTWTNSFSYTFWKAIGVGFDFGLRKNKQEAFNNALTLDPLPTPTPTLENTDNDLQHFWNLGLSYSF</sequence>
<proteinExistence type="predicted"/>
<dbReference type="RefSeq" id="WP_343910474.1">
    <property type="nucleotide sequence ID" value="NZ_BAAAGE010000001.1"/>
</dbReference>
<reference evidence="1 2" key="1">
    <citation type="journal article" date="2019" name="Int. J. Syst. Evol. Microbiol.">
        <title>The Global Catalogue of Microorganisms (GCM) 10K type strain sequencing project: providing services to taxonomists for standard genome sequencing and annotation.</title>
        <authorList>
            <consortium name="The Broad Institute Genomics Platform"/>
            <consortium name="The Broad Institute Genome Sequencing Center for Infectious Disease"/>
            <person name="Wu L."/>
            <person name="Ma J."/>
        </authorList>
    </citation>
    <scope>NUCLEOTIDE SEQUENCE [LARGE SCALE GENOMIC DNA]</scope>
    <source>
        <strain evidence="1 2">JCM 15974</strain>
    </source>
</reference>
<keyword evidence="2" id="KW-1185">Reference proteome</keyword>
<evidence type="ECO:0000313" key="2">
    <source>
        <dbReference type="Proteomes" id="UP001501758"/>
    </source>
</evidence>
<accession>A0ABN1IIM7</accession>
<organism evidence="1 2">
    <name type="scientific">Aquimarina litoralis</name>
    <dbReference type="NCBI Taxonomy" id="584605"/>
    <lineage>
        <taxon>Bacteria</taxon>
        <taxon>Pseudomonadati</taxon>
        <taxon>Bacteroidota</taxon>
        <taxon>Flavobacteriia</taxon>
        <taxon>Flavobacteriales</taxon>
        <taxon>Flavobacteriaceae</taxon>
        <taxon>Aquimarina</taxon>
    </lineage>
</organism>
<dbReference type="InterPro" id="IPR021428">
    <property type="entry name" value="DUF3078"/>
</dbReference>
<dbReference type="Proteomes" id="UP001501758">
    <property type="component" value="Unassembled WGS sequence"/>
</dbReference>
<evidence type="ECO:0008006" key="3">
    <source>
        <dbReference type="Google" id="ProtNLM"/>
    </source>
</evidence>
<dbReference type="Pfam" id="PF11276">
    <property type="entry name" value="DUF3078"/>
    <property type="match status" value="1"/>
</dbReference>